<reference evidence="10" key="2">
    <citation type="submission" date="2021-01" db="UniProtKB">
        <authorList>
            <consortium name="EnsemblMetazoa"/>
        </authorList>
    </citation>
    <scope>IDENTIFICATION</scope>
</reference>
<proteinExistence type="inferred from homology"/>
<feature type="binding site" evidence="8">
    <location>
        <position position="101"/>
    </location>
    <ligand>
        <name>Mg(2+)</name>
        <dbReference type="ChEBI" id="CHEBI:18420"/>
        <label>1</label>
        <note>catalytic</note>
    </ligand>
</feature>
<comment type="cofactor">
    <cofactor evidence="2 8 9">
        <name>Mg(2+)</name>
        <dbReference type="ChEBI" id="CHEBI:18420"/>
    </cofactor>
</comment>
<keyword evidence="6 9" id="KW-0378">Hydrolase</keyword>
<protein>
    <recommendedName>
        <fullName evidence="9">Inositol-1-monophosphatase</fullName>
        <ecNumber evidence="9">3.1.3.25</ecNumber>
    </recommendedName>
</protein>
<dbReference type="InterPro" id="IPR000760">
    <property type="entry name" value="Inositol_monophosphatase-like"/>
</dbReference>
<dbReference type="CDD" id="cd01639">
    <property type="entry name" value="IMPase"/>
    <property type="match status" value="1"/>
</dbReference>
<dbReference type="Proteomes" id="UP000007110">
    <property type="component" value="Unassembled WGS sequence"/>
</dbReference>
<dbReference type="Gene3D" id="3.30.540.10">
    <property type="entry name" value="Fructose-1,6-Bisphosphatase, subunit A, domain 1"/>
    <property type="match status" value="1"/>
</dbReference>
<dbReference type="EnsemblMetazoa" id="XM_030975825">
    <property type="protein sequence ID" value="XP_030831685"/>
    <property type="gene ID" value="LOC115918378"/>
</dbReference>
<dbReference type="SUPFAM" id="SSF56655">
    <property type="entry name" value="Carbohydrate phosphatase"/>
    <property type="match status" value="1"/>
</dbReference>
<comment type="catalytic activity">
    <reaction evidence="1 9">
        <text>a myo-inositol phosphate + H2O = myo-inositol + phosphate</text>
        <dbReference type="Rhea" id="RHEA:24056"/>
        <dbReference type="ChEBI" id="CHEBI:15377"/>
        <dbReference type="ChEBI" id="CHEBI:17268"/>
        <dbReference type="ChEBI" id="CHEBI:43474"/>
        <dbReference type="ChEBI" id="CHEBI:84139"/>
        <dbReference type="EC" id="3.1.3.25"/>
    </reaction>
</comment>
<comment type="similarity">
    <text evidence="4 9">Belongs to the inositol monophosphatase superfamily.</text>
</comment>
<dbReference type="PRINTS" id="PR00378">
    <property type="entry name" value="LIIMPHPHTASE"/>
</dbReference>
<dbReference type="GO" id="GO:0008934">
    <property type="term" value="F:inositol monophosphate 1-phosphatase activity"/>
    <property type="evidence" value="ECO:0000318"/>
    <property type="project" value="GO_Central"/>
</dbReference>
<evidence type="ECO:0000313" key="10">
    <source>
        <dbReference type="EnsemblMetazoa" id="XP_030831685"/>
    </source>
</evidence>
<reference evidence="11" key="1">
    <citation type="submission" date="2015-02" db="EMBL/GenBank/DDBJ databases">
        <title>Genome sequencing for Strongylocentrotus purpuratus.</title>
        <authorList>
            <person name="Murali S."/>
            <person name="Liu Y."/>
            <person name="Vee V."/>
            <person name="English A."/>
            <person name="Wang M."/>
            <person name="Skinner E."/>
            <person name="Han Y."/>
            <person name="Muzny D.M."/>
            <person name="Worley K.C."/>
            <person name="Gibbs R.A."/>
        </authorList>
    </citation>
    <scope>NUCLEOTIDE SEQUENCE</scope>
</reference>
<keyword evidence="11" id="KW-1185">Reference proteome</keyword>
<evidence type="ECO:0000256" key="9">
    <source>
        <dbReference type="RuleBase" id="RU364068"/>
    </source>
</evidence>
<evidence type="ECO:0000313" key="11">
    <source>
        <dbReference type="Proteomes" id="UP000007110"/>
    </source>
</evidence>
<dbReference type="InterPro" id="IPR033942">
    <property type="entry name" value="IMPase"/>
</dbReference>
<dbReference type="PRINTS" id="PR00377">
    <property type="entry name" value="IMPHPHTASES"/>
</dbReference>
<dbReference type="AlphaFoldDB" id="A0A7M7N5S3"/>
<organism evidence="10 11">
    <name type="scientific">Strongylocentrotus purpuratus</name>
    <name type="common">Purple sea urchin</name>
    <dbReference type="NCBI Taxonomy" id="7668"/>
    <lineage>
        <taxon>Eukaryota</taxon>
        <taxon>Metazoa</taxon>
        <taxon>Echinodermata</taxon>
        <taxon>Eleutherozoa</taxon>
        <taxon>Echinozoa</taxon>
        <taxon>Echinoidea</taxon>
        <taxon>Euechinoidea</taxon>
        <taxon>Echinacea</taxon>
        <taxon>Camarodonta</taxon>
        <taxon>Echinidea</taxon>
        <taxon>Strongylocentrotidae</taxon>
        <taxon>Strongylocentrotus</taxon>
    </lineage>
</organism>
<dbReference type="GO" id="GO:0007165">
    <property type="term" value="P:signal transduction"/>
    <property type="evidence" value="ECO:0000318"/>
    <property type="project" value="GO_Central"/>
</dbReference>
<evidence type="ECO:0000256" key="1">
    <source>
        <dbReference type="ARBA" id="ARBA00001033"/>
    </source>
</evidence>
<dbReference type="GO" id="GO:0006021">
    <property type="term" value="P:inositol biosynthetic process"/>
    <property type="evidence" value="ECO:0007669"/>
    <property type="project" value="UniProtKB-UniPathway"/>
</dbReference>
<dbReference type="PROSITE" id="PS00629">
    <property type="entry name" value="IMP_1"/>
    <property type="match status" value="1"/>
</dbReference>
<dbReference type="Pfam" id="PF00459">
    <property type="entry name" value="Inositol_P"/>
    <property type="match status" value="1"/>
</dbReference>
<dbReference type="PANTHER" id="PTHR20854:SF4">
    <property type="entry name" value="INOSITOL-1-MONOPHOSPHATASE-RELATED"/>
    <property type="match status" value="1"/>
</dbReference>
<dbReference type="Gene3D" id="3.40.190.80">
    <property type="match status" value="1"/>
</dbReference>
<evidence type="ECO:0000256" key="4">
    <source>
        <dbReference type="ARBA" id="ARBA00009759"/>
    </source>
</evidence>
<dbReference type="GO" id="GO:0006020">
    <property type="term" value="P:inositol metabolic process"/>
    <property type="evidence" value="ECO:0000318"/>
    <property type="project" value="GO_Central"/>
</dbReference>
<evidence type="ECO:0000256" key="7">
    <source>
        <dbReference type="ARBA" id="ARBA00022842"/>
    </source>
</evidence>
<keyword evidence="5 8" id="KW-0479">Metal-binding</keyword>
<dbReference type="KEGG" id="spu:115918378"/>
<sequence>MADEATAVTKFEDEDVENFLETAVEVARNAGQVVKAAFALEKRVETKSSAADLVTETDQNVEKMIIGTLREKFPDHCFIGEESVAAGQKIELTDAPTWIIDPVDGTTNFVHSFPFVAVCIGLAINKNLVAGVVYNAILDEMFTAIKGKGAYCNDAQINCSGQEDIKQSLVMTEIGSSRKVEHITAKLKNIEDILRTGVHGMRSLGSAALNMCHVARGDSDLYVEYGIHCWDMAAAAVILEEAGGYCADPKGGPLDIMSRQIICGSSVKLVETVSKLLTHIEYERD</sequence>
<dbReference type="InterPro" id="IPR020550">
    <property type="entry name" value="Inositol_monophosphatase_CS"/>
</dbReference>
<name>A0A7M7N5S3_STRPU</name>
<dbReference type="FunFam" id="3.30.540.10:FF:000004">
    <property type="entry name" value="Inositol-1-monophosphatase"/>
    <property type="match status" value="1"/>
</dbReference>
<keyword evidence="7 8" id="KW-0460">Magnesium</keyword>
<evidence type="ECO:0000256" key="8">
    <source>
        <dbReference type="PIRSR" id="PIRSR600760-2"/>
    </source>
</evidence>
<dbReference type="InterPro" id="IPR020552">
    <property type="entry name" value="Inositol_monoPase_Li-sen"/>
</dbReference>
<dbReference type="EC" id="3.1.3.25" evidence="9"/>
<dbReference type="RefSeq" id="XP_030831685.1">
    <property type="nucleotide sequence ID" value="XM_030975825.1"/>
</dbReference>
<evidence type="ECO:0000256" key="3">
    <source>
        <dbReference type="ARBA" id="ARBA00005152"/>
    </source>
</evidence>
<dbReference type="PROSITE" id="PS00630">
    <property type="entry name" value="IMP_2"/>
    <property type="match status" value="1"/>
</dbReference>
<evidence type="ECO:0000256" key="6">
    <source>
        <dbReference type="ARBA" id="ARBA00022801"/>
    </source>
</evidence>
<feature type="binding site" evidence="8">
    <location>
        <position position="104"/>
    </location>
    <ligand>
        <name>Mg(2+)</name>
        <dbReference type="ChEBI" id="CHEBI:18420"/>
        <label>1</label>
        <note>catalytic</note>
    </ligand>
</feature>
<accession>A0A7M7N5S3</accession>
<feature type="binding site" evidence="8">
    <location>
        <position position="231"/>
    </location>
    <ligand>
        <name>Mg(2+)</name>
        <dbReference type="ChEBI" id="CHEBI:18420"/>
        <label>1</label>
        <note>catalytic</note>
    </ligand>
</feature>
<dbReference type="UniPathway" id="UPA00823">
    <property type="reaction ID" value="UER00788"/>
</dbReference>
<evidence type="ECO:0000256" key="2">
    <source>
        <dbReference type="ARBA" id="ARBA00001946"/>
    </source>
</evidence>
<dbReference type="FunFam" id="3.40.190.80:FF:000002">
    <property type="entry name" value="Inositol-1-monophosphatase"/>
    <property type="match status" value="1"/>
</dbReference>
<dbReference type="InParanoid" id="A0A7M7N5S3"/>
<dbReference type="GO" id="GO:0046854">
    <property type="term" value="P:phosphatidylinositol phosphate biosynthetic process"/>
    <property type="evidence" value="ECO:0007669"/>
    <property type="project" value="InterPro"/>
</dbReference>
<dbReference type="OrthoDB" id="10254945at2759"/>
<dbReference type="GeneID" id="115918378"/>
<feature type="binding site" evidence="8">
    <location>
        <position position="81"/>
    </location>
    <ligand>
        <name>Mg(2+)</name>
        <dbReference type="ChEBI" id="CHEBI:18420"/>
        <label>1</label>
        <note>catalytic</note>
    </ligand>
</feature>
<comment type="pathway">
    <text evidence="3 9">Polyol metabolism; myo-inositol biosynthesis; myo-inositol from D-glucose 6-phosphate: step 2/2.</text>
</comment>
<dbReference type="OMA" id="ERGLHPW"/>
<evidence type="ECO:0000256" key="5">
    <source>
        <dbReference type="ARBA" id="ARBA00022723"/>
    </source>
</evidence>
<dbReference type="GO" id="GO:0046872">
    <property type="term" value="F:metal ion binding"/>
    <property type="evidence" value="ECO:0007669"/>
    <property type="project" value="UniProtKB-KW"/>
</dbReference>
<dbReference type="PANTHER" id="PTHR20854">
    <property type="entry name" value="INOSITOL MONOPHOSPHATASE"/>
    <property type="match status" value="1"/>
</dbReference>
<dbReference type="FunCoup" id="A0A7M7N5S3">
    <property type="interactions" value="1059"/>
</dbReference>
<dbReference type="InterPro" id="IPR020583">
    <property type="entry name" value="Inositol_monoP_metal-BS"/>
</dbReference>